<evidence type="ECO:0000313" key="3">
    <source>
        <dbReference type="Proteomes" id="UP000000564"/>
    </source>
</evidence>
<dbReference type="EMBL" id="AE014074">
    <property type="protein sequence ID" value="AAM79382.1"/>
    <property type="molecule type" value="Genomic_DNA"/>
</dbReference>
<dbReference type="InterPro" id="IPR013830">
    <property type="entry name" value="SGNH_hydro"/>
</dbReference>
<protein>
    <recommendedName>
        <fullName evidence="1">SGNH hydrolase-type esterase domain-containing protein</fullName>
    </recommendedName>
</protein>
<dbReference type="Gene3D" id="3.40.50.1110">
    <property type="entry name" value="SGNH hydrolase"/>
    <property type="match status" value="1"/>
</dbReference>
<dbReference type="HOGENOM" id="CLU_051989_6_2_9"/>
<feature type="domain" description="SGNH hydrolase-type esterase" evidence="1">
    <location>
        <begin position="54"/>
        <end position="193"/>
    </location>
</feature>
<dbReference type="KEGG" id="spg:SpyM3_0775"/>
<dbReference type="RefSeq" id="WP_011054476.1">
    <property type="nucleotide sequence ID" value="NC_004070.1"/>
</dbReference>
<organism evidence="2 3">
    <name type="scientific">Streptococcus pyogenes serotype M3 (strain ATCC BAA-595 / MGAS315)</name>
    <dbReference type="NCBI Taxonomy" id="198466"/>
    <lineage>
        <taxon>Bacteria</taxon>
        <taxon>Bacillati</taxon>
        <taxon>Bacillota</taxon>
        <taxon>Bacilli</taxon>
        <taxon>Lactobacillales</taxon>
        <taxon>Streptococcaceae</taxon>
        <taxon>Streptococcus</taxon>
    </lineage>
</organism>
<dbReference type="InterPro" id="IPR036514">
    <property type="entry name" value="SGNH_hydro_sf"/>
</dbReference>
<evidence type="ECO:0000259" key="1">
    <source>
        <dbReference type="Pfam" id="PF13472"/>
    </source>
</evidence>
<dbReference type="Proteomes" id="UP000000564">
    <property type="component" value="Chromosome"/>
</dbReference>
<sequence>MLEIVSEELRHYQEQKLIEYRNKNQLAPKGGIVFAGDSLIEFFPLKKAFGSCLPIINRGIAGIDSQWLLRHFSVQITDLEPKHIFLLIGCNDIGLGYDKCHIVKTIVELISQIRSHCVYSQIYLLSLLPVSNNPRYQKTVKIRTNAMIDAINKDLAMIPTVEFINLNTCLKDEKGGLSDENTLDGLHLNFPAYAKLAEIIQAYI</sequence>
<dbReference type="Pfam" id="PF13472">
    <property type="entry name" value="Lipase_GDSL_2"/>
    <property type="match status" value="1"/>
</dbReference>
<gene>
    <name evidence="2" type="ordered locus">SpyM3_0775</name>
</gene>
<dbReference type="AlphaFoldDB" id="A0A0H2UUI5"/>
<reference evidence="2 3" key="1">
    <citation type="journal article" date="2002" name="Proc. Natl. Acad. Sci. U.S.A.">
        <title>Genome sequence of a serotype M3 strain of group A Streptococcus: phage-encoded toxins, the high-virulence phenotype, and clone emergence.</title>
        <authorList>
            <person name="Beres S.B."/>
            <person name="Sylva G.L."/>
            <person name="Barbian K.D."/>
            <person name="Lei B."/>
            <person name="Hoff J.S."/>
            <person name="Mammarella N.D."/>
            <person name="Liu M.Y."/>
            <person name="Smoot J.C."/>
            <person name="Porcella S.F."/>
            <person name="Parkins L.D."/>
            <person name="Campbell D.S."/>
            <person name="Smith T.M."/>
            <person name="McCormick J.K."/>
            <person name="Leung D.Y."/>
            <person name="Schlievert P.M."/>
            <person name="Musser J.M."/>
        </authorList>
    </citation>
    <scope>NUCLEOTIDE SEQUENCE [LARGE SCALE GENOMIC DNA]</scope>
    <source>
        <strain evidence="3">ATCC BAA-595 / MGAS315</strain>
    </source>
</reference>
<evidence type="ECO:0000313" key="2">
    <source>
        <dbReference type="EMBL" id="AAM79382.1"/>
    </source>
</evidence>
<name>A0A0H2UUI5_STRP3</name>
<proteinExistence type="predicted"/>
<dbReference type="SUPFAM" id="SSF52266">
    <property type="entry name" value="SGNH hydrolase"/>
    <property type="match status" value="1"/>
</dbReference>
<accession>A0A0H2UUI5</accession>
<dbReference type="CDD" id="cd01841">
    <property type="entry name" value="NnaC_like"/>
    <property type="match status" value="1"/>
</dbReference>